<evidence type="ECO:0000313" key="3">
    <source>
        <dbReference type="EMBL" id="ONM45377.1"/>
    </source>
</evidence>
<keyword evidence="1" id="KW-1133">Transmembrane helix</keyword>
<accession>A0A1S8DLX0</accession>
<evidence type="ECO:0000313" key="4">
    <source>
        <dbReference type="Proteomes" id="UP000242847"/>
    </source>
</evidence>
<feature type="transmembrane region" description="Helical" evidence="1">
    <location>
        <begin position="6"/>
        <end position="26"/>
    </location>
</feature>
<evidence type="ECO:0000256" key="1">
    <source>
        <dbReference type="SAM" id="Phobius"/>
    </source>
</evidence>
<organism evidence="3 4">
    <name type="scientific">Halopseudomonas pachastrellae</name>
    <dbReference type="NCBI Taxonomy" id="254161"/>
    <lineage>
        <taxon>Bacteria</taxon>
        <taxon>Pseudomonadati</taxon>
        <taxon>Pseudomonadota</taxon>
        <taxon>Gammaproteobacteria</taxon>
        <taxon>Pseudomonadales</taxon>
        <taxon>Pseudomonadaceae</taxon>
        <taxon>Halopseudomonas</taxon>
    </lineage>
</organism>
<dbReference type="EMBL" id="MUBC01000004">
    <property type="protein sequence ID" value="ONM45377.1"/>
    <property type="molecule type" value="Genomic_DNA"/>
</dbReference>
<dbReference type="RefSeq" id="WP_083724489.1">
    <property type="nucleotide sequence ID" value="NZ_FOUD01000001.1"/>
</dbReference>
<comment type="caution">
    <text evidence="3">The sequence shown here is derived from an EMBL/GenBank/DDBJ whole genome shotgun (WGS) entry which is preliminary data.</text>
</comment>
<keyword evidence="1" id="KW-0472">Membrane</keyword>
<sequence length="146" mass="16668">MQTHHWLLLAGGLIILLLGAYALILWRRVWRQQAERVNALNARNDRLGGDIRIIAQSLLDKQVPMIEGAIRLKVLLDNYQGPRNAALDVTILEFIYDQTAHIPTHQGWKDLSRAERKLHLRLMETLERDHRDEVEAAARALSNGPG</sequence>
<gene>
    <name evidence="3" type="ORF">BXT89_02845</name>
</gene>
<name>A0A1S8DLX0_9GAMM</name>
<protein>
    <recommendedName>
        <fullName evidence="2">DUF2489 domain-containing protein</fullName>
    </recommendedName>
</protein>
<dbReference type="AlphaFoldDB" id="A0A1S8DLX0"/>
<evidence type="ECO:0000259" key="2">
    <source>
        <dbReference type="Pfam" id="PF10675"/>
    </source>
</evidence>
<dbReference type="InterPro" id="IPR019617">
    <property type="entry name" value="DUF2489"/>
</dbReference>
<reference evidence="3 4" key="1">
    <citation type="submission" date="2017-01" db="EMBL/GenBank/DDBJ databases">
        <title>Draft genome sequence of Pseudomonas pachastrellae type strain CCUG 46540T from a deep sea.</title>
        <authorList>
            <person name="Gomila M."/>
            <person name="Mulet M."/>
            <person name="Lalucat J."/>
            <person name="Garcia-Valdes E."/>
        </authorList>
    </citation>
    <scope>NUCLEOTIDE SEQUENCE [LARGE SCALE GENOMIC DNA]</scope>
    <source>
        <strain evidence="3 4">CCUG 46540</strain>
    </source>
</reference>
<keyword evidence="4" id="KW-1185">Reference proteome</keyword>
<dbReference type="Proteomes" id="UP000242847">
    <property type="component" value="Unassembled WGS sequence"/>
</dbReference>
<proteinExistence type="predicted"/>
<dbReference type="OrthoDB" id="5740155at2"/>
<feature type="domain" description="DUF2489" evidence="2">
    <location>
        <begin position="15"/>
        <end position="141"/>
    </location>
</feature>
<dbReference type="STRING" id="254161.SAMN05216256_101188"/>
<dbReference type="Pfam" id="PF10675">
    <property type="entry name" value="DUF2489"/>
    <property type="match status" value="1"/>
</dbReference>
<keyword evidence="1" id="KW-0812">Transmembrane</keyword>